<dbReference type="AlphaFoldDB" id="A0AAN8INV6"/>
<evidence type="ECO:0000313" key="1">
    <source>
        <dbReference type="EMBL" id="KAK5977778.1"/>
    </source>
</evidence>
<sequence>MARGNKRRSVGEDLTQDMPLWATKMIEMYESCCERIEKALTSTKIEETQESILSRLKALEVSIGAMKTSSSMTQDALYSTSVKVRADEAKIEDKLWR</sequence>
<dbReference type="EMBL" id="WIXE01010179">
    <property type="protein sequence ID" value="KAK5977778.1"/>
    <property type="molecule type" value="Genomic_DNA"/>
</dbReference>
<accession>A0AAN8INV6</accession>
<organism evidence="1 2">
    <name type="scientific">Trichostrongylus colubriformis</name>
    <name type="common">Black scour worm</name>
    <dbReference type="NCBI Taxonomy" id="6319"/>
    <lineage>
        <taxon>Eukaryota</taxon>
        <taxon>Metazoa</taxon>
        <taxon>Ecdysozoa</taxon>
        <taxon>Nematoda</taxon>
        <taxon>Chromadorea</taxon>
        <taxon>Rhabditida</taxon>
        <taxon>Rhabditina</taxon>
        <taxon>Rhabditomorpha</taxon>
        <taxon>Strongyloidea</taxon>
        <taxon>Trichostrongylidae</taxon>
        <taxon>Trichostrongylus</taxon>
    </lineage>
</organism>
<reference evidence="1 2" key="1">
    <citation type="submission" date="2019-10" db="EMBL/GenBank/DDBJ databases">
        <title>Assembly and Annotation for the nematode Trichostrongylus colubriformis.</title>
        <authorList>
            <person name="Martin J."/>
        </authorList>
    </citation>
    <scope>NUCLEOTIDE SEQUENCE [LARGE SCALE GENOMIC DNA]</scope>
    <source>
        <strain evidence="1">G859</strain>
        <tissue evidence="1">Whole worm</tissue>
    </source>
</reference>
<dbReference type="Proteomes" id="UP001331761">
    <property type="component" value="Unassembled WGS sequence"/>
</dbReference>
<comment type="caution">
    <text evidence="1">The sequence shown here is derived from an EMBL/GenBank/DDBJ whole genome shotgun (WGS) entry which is preliminary data.</text>
</comment>
<name>A0AAN8INV6_TRICO</name>
<keyword evidence="2" id="KW-1185">Reference proteome</keyword>
<evidence type="ECO:0000313" key="2">
    <source>
        <dbReference type="Proteomes" id="UP001331761"/>
    </source>
</evidence>
<protein>
    <submittedName>
        <fullName evidence="1">Uncharacterized protein</fullName>
    </submittedName>
</protein>
<gene>
    <name evidence="1" type="ORF">GCK32_022711</name>
</gene>
<proteinExistence type="predicted"/>